<organism evidence="1">
    <name type="scientific">Terrestrivirus sp</name>
    <dbReference type="NCBI Taxonomy" id="2487775"/>
    <lineage>
        <taxon>Viruses</taxon>
        <taxon>Varidnaviria</taxon>
        <taxon>Bamfordvirae</taxon>
        <taxon>Nucleocytoviricota</taxon>
        <taxon>Megaviricetes</taxon>
        <taxon>Imitervirales</taxon>
        <taxon>Mimiviridae</taxon>
        <taxon>Klosneuvirinae</taxon>
    </lineage>
</organism>
<accession>A0A3G4ZK48</accession>
<name>A0A3G4ZK48_9VIRU</name>
<gene>
    <name evidence="1" type="ORF">Terrestrivirus1_86</name>
</gene>
<dbReference type="EMBL" id="MK071979">
    <property type="protein sequence ID" value="AYV75212.1"/>
    <property type="molecule type" value="Genomic_DNA"/>
</dbReference>
<proteinExistence type="predicted"/>
<evidence type="ECO:0000313" key="1">
    <source>
        <dbReference type="EMBL" id="AYV75212.1"/>
    </source>
</evidence>
<protein>
    <submittedName>
        <fullName evidence="1">Uncharacterized protein</fullName>
    </submittedName>
</protein>
<sequence>MPEALNGVNFGMEYKYNSNTNTFSDPVEVKRCAEKNDDKNAVIDCDNMRKLIDKFKELLETHKLKKSVDSINLFEEVDRWYPKILEEYRSFMSYPSGKKYVDILDNKGNIVNQEKYYKMLKSSAFSGFKKVTFSSVDRYQAYLDAANINCIYEGNPAEVKKIMIGKKMSLGGMKKTLVAVVAFKKNNIDVDKYVDLEKFCVIQTKTQICSQ</sequence>
<reference evidence="1" key="1">
    <citation type="submission" date="2018-10" db="EMBL/GenBank/DDBJ databases">
        <title>Hidden diversity of soil giant viruses.</title>
        <authorList>
            <person name="Schulz F."/>
            <person name="Alteio L."/>
            <person name="Goudeau D."/>
            <person name="Ryan E.M."/>
            <person name="Malmstrom R.R."/>
            <person name="Blanchard J."/>
            <person name="Woyke T."/>
        </authorList>
    </citation>
    <scope>NUCLEOTIDE SEQUENCE</scope>
    <source>
        <strain evidence="1">TEV1</strain>
    </source>
</reference>